<dbReference type="Gene3D" id="3.90.198.10">
    <property type="entry name" value="Replication Fork Single-Stranded Dna Binding Protein"/>
    <property type="match status" value="1"/>
</dbReference>
<keyword evidence="6" id="KW-0234">DNA repair</keyword>
<feature type="region of interest" description="Disordered" evidence="7">
    <location>
        <begin position="303"/>
        <end position="333"/>
    </location>
</feature>
<dbReference type="GO" id="GO:0006260">
    <property type="term" value="P:DNA replication"/>
    <property type="evidence" value="ECO:0007669"/>
    <property type="project" value="UniProtKB-KW"/>
</dbReference>
<keyword evidence="1" id="KW-0235">DNA replication</keyword>
<keyword evidence="5" id="KW-0238">DNA-binding</keyword>
<dbReference type="GO" id="GO:0046872">
    <property type="term" value="F:metal ion binding"/>
    <property type="evidence" value="ECO:0007669"/>
    <property type="project" value="UniProtKB-KW"/>
</dbReference>
<reference evidence="9" key="1">
    <citation type="journal article" date="2021" name="Proc. Natl. Acad. Sci. U.S.A.">
        <title>A Catalog of Tens of Thousands of Viruses from Human Metagenomes Reveals Hidden Associations with Chronic Diseases.</title>
        <authorList>
            <person name="Tisza M.J."/>
            <person name="Buck C.B."/>
        </authorList>
    </citation>
    <scope>NUCLEOTIDE SEQUENCE</scope>
    <source>
        <strain evidence="9">CtPuP5</strain>
    </source>
</reference>
<dbReference type="GO" id="GO:0003697">
    <property type="term" value="F:single-stranded DNA binding"/>
    <property type="evidence" value="ECO:0007669"/>
    <property type="project" value="InterPro"/>
</dbReference>
<dbReference type="InterPro" id="IPR012339">
    <property type="entry name" value="Phage_T4_Gp32_ssDNA-bd"/>
</dbReference>
<dbReference type="Pfam" id="PF08804">
    <property type="entry name" value="gp32"/>
    <property type="match status" value="1"/>
</dbReference>
<dbReference type="GO" id="GO:0006281">
    <property type="term" value="P:DNA repair"/>
    <property type="evidence" value="ECO:0007669"/>
    <property type="project" value="UniProtKB-KW"/>
</dbReference>
<evidence type="ECO:0000256" key="5">
    <source>
        <dbReference type="ARBA" id="ARBA00023125"/>
    </source>
</evidence>
<evidence type="ECO:0000259" key="8">
    <source>
        <dbReference type="Pfam" id="PF08804"/>
    </source>
</evidence>
<evidence type="ECO:0000256" key="7">
    <source>
        <dbReference type="SAM" id="MobiDB-lite"/>
    </source>
</evidence>
<protein>
    <submittedName>
        <fullName evidence="9">SsDNA-binding protein</fullName>
    </submittedName>
</protein>
<accession>A0A8S5LA55</accession>
<evidence type="ECO:0000256" key="6">
    <source>
        <dbReference type="ARBA" id="ARBA00023204"/>
    </source>
</evidence>
<proteinExistence type="predicted"/>
<keyword evidence="4" id="KW-0862">Zinc</keyword>
<evidence type="ECO:0000256" key="1">
    <source>
        <dbReference type="ARBA" id="ARBA00022705"/>
    </source>
</evidence>
<name>A0A8S5LA55_9CAUD</name>
<feature type="compositionally biased region" description="Low complexity" evidence="7">
    <location>
        <begin position="303"/>
        <end position="312"/>
    </location>
</feature>
<evidence type="ECO:0000256" key="3">
    <source>
        <dbReference type="ARBA" id="ARBA00022763"/>
    </source>
</evidence>
<evidence type="ECO:0000256" key="2">
    <source>
        <dbReference type="ARBA" id="ARBA00022723"/>
    </source>
</evidence>
<keyword evidence="2" id="KW-0479">Metal-binding</keyword>
<sequence>MENVNIPQDSIFAQKDEIDSKKVYKKVNFDTKNYLNVKLKDTEVTRTVTIRLLPFSPEGGSPFHLIHTHGIKVNKELAPQSIKPYKAYVCCKHTKELHEKYGDKCAICDAHDEFNRKMKTAETEEKKKMYSDLEFQTRKSESWIVRCIERGKEDEGVKFWKFNVSKKNDGIYDKLFNLFKLRNDEALNDGDKEGYNIFDLYKGKDLVLTLTKASDGKVSISIADAGRPSALSKDPEQIKEWVNDSKQWTDVYGVKTYDYLKVALAGEVPYFDQESKTFISKKEFDEKNKKETEKTEQEIIEEAAAIQKAANAPEDEELGQVETIEGPADDLPF</sequence>
<keyword evidence="3" id="KW-0227">DNA damage</keyword>
<evidence type="ECO:0000256" key="4">
    <source>
        <dbReference type="ARBA" id="ARBA00022833"/>
    </source>
</evidence>
<dbReference type="EMBL" id="BK014662">
    <property type="protein sequence ID" value="DAD66782.1"/>
    <property type="molecule type" value="Genomic_DNA"/>
</dbReference>
<evidence type="ECO:0000313" key="9">
    <source>
        <dbReference type="EMBL" id="DAD66782.1"/>
    </source>
</evidence>
<organism evidence="9">
    <name type="scientific">Myoviridae sp. ctPuP5</name>
    <dbReference type="NCBI Taxonomy" id="2823543"/>
    <lineage>
        <taxon>Viruses</taxon>
        <taxon>Duplodnaviria</taxon>
        <taxon>Heunggongvirae</taxon>
        <taxon>Uroviricota</taxon>
        <taxon>Caudoviricetes</taxon>
    </lineage>
</organism>
<feature type="domain" description="Bacteriophage T4 Gp32 single-stranded DNA-binding" evidence="8">
    <location>
        <begin position="49"/>
        <end position="217"/>
    </location>
</feature>
<dbReference type="InterPro" id="IPR044947">
    <property type="entry name" value="Phage_T4_Gp32_ssDNA-bd_sf"/>
</dbReference>